<sequence>MVRDSGPGQAYLLRRGRSAVVVDTGIAGQGDALAAALRDWGLDRDALTHVLLTHWHPDHAGSAAELAAWPGVQVWAHHSDAGIIRGDHPGTLPALTHAEEGLYAHIAGSIPDAPPCRVDRELADDEVLDTLKAQVISTPGHTDGSIALLFEQDGVVFTGDIATEYEGNVILGPFNHDRSEARASFRRFAALDVDTVCFGHGQALRGPDTKKLRAAATAETVPDPLG</sequence>
<feature type="domain" description="Metallo-beta-lactamase" evidence="1">
    <location>
        <begin position="7"/>
        <end position="200"/>
    </location>
</feature>
<dbReference type="InterPro" id="IPR050855">
    <property type="entry name" value="NDM-1-like"/>
</dbReference>
<accession>A0A545APC7</accession>
<dbReference type="PANTHER" id="PTHR42951">
    <property type="entry name" value="METALLO-BETA-LACTAMASE DOMAIN-CONTAINING"/>
    <property type="match status" value="1"/>
</dbReference>
<dbReference type="SMART" id="SM00849">
    <property type="entry name" value="Lactamase_B"/>
    <property type="match status" value="1"/>
</dbReference>
<comment type="caution">
    <text evidence="2">The sequence shown here is derived from an EMBL/GenBank/DDBJ whole genome shotgun (WGS) entry which is preliminary data.</text>
</comment>
<dbReference type="Pfam" id="PF00753">
    <property type="entry name" value="Lactamase_B"/>
    <property type="match status" value="1"/>
</dbReference>
<dbReference type="EMBL" id="VIRS01000015">
    <property type="protein sequence ID" value="TQS43111.1"/>
    <property type="molecule type" value="Genomic_DNA"/>
</dbReference>
<dbReference type="PANTHER" id="PTHR42951:SF17">
    <property type="entry name" value="METALLO-BETA-LACTAMASE DOMAIN-CONTAINING PROTEIN"/>
    <property type="match status" value="1"/>
</dbReference>
<dbReference type="GO" id="GO:0016787">
    <property type="term" value="F:hydrolase activity"/>
    <property type="evidence" value="ECO:0007669"/>
    <property type="project" value="UniProtKB-KW"/>
</dbReference>
<dbReference type="OrthoDB" id="2971563at2"/>
<proteinExistence type="predicted"/>
<keyword evidence="3" id="KW-1185">Reference proteome</keyword>
<reference evidence="2 3" key="1">
    <citation type="submission" date="2019-07" db="EMBL/GenBank/DDBJ databases">
        <title>Cryptosporangium phraense sp. nov., isolated from plant litter.</title>
        <authorList>
            <person name="Suriyachadkun C."/>
        </authorList>
    </citation>
    <scope>NUCLEOTIDE SEQUENCE [LARGE SCALE GENOMIC DNA]</scope>
    <source>
        <strain evidence="2 3">A-T 5661</strain>
    </source>
</reference>
<protein>
    <submittedName>
        <fullName evidence="2">MBL fold metallo-hydrolase</fullName>
    </submittedName>
</protein>
<evidence type="ECO:0000313" key="3">
    <source>
        <dbReference type="Proteomes" id="UP000317982"/>
    </source>
</evidence>
<evidence type="ECO:0000313" key="2">
    <source>
        <dbReference type="EMBL" id="TQS43111.1"/>
    </source>
</evidence>
<dbReference type="InterPro" id="IPR001279">
    <property type="entry name" value="Metallo-B-lactamas"/>
</dbReference>
<evidence type="ECO:0000259" key="1">
    <source>
        <dbReference type="SMART" id="SM00849"/>
    </source>
</evidence>
<dbReference type="SUPFAM" id="SSF56281">
    <property type="entry name" value="Metallo-hydrolase/oxidoreductase"/>
    <property type="match status" value="1"/>
</dbReference>
<dbReference type="AlphaFoldDB" id="A0A545APC7"/>
<gene>
    <name evidence="2" type="ORF">FL583_21420</name>
</gene>
<dbReference type="CDD" id="cd07721">
    <property type="entry name" value="yflN-like_MBL-fold"/>
    <property type="match status" value="1"/>
</dbReference>
<dbReference type="InParanoid" id="A0A545APC7"/>
<name>A0A545APC7_9ACTN</name>
<organism evidence="2 3">
    <name type="scientific">Cryptosporangium phraense</name>
    <dbReference type="NCBI Taxonomy" id="2593070"/>
    <lineage>
        <taxon>Bacteria</taxon>
        <taxon>Bacillati</taxon>
        <taxon>Actinomycetota</taxon>
        <taxon>Actinomycetes</taxon>
        <taxon>Cryptosporangiales</taxon>
        <taxon>Cryptosporangiaceae</taxon>
        <taxon>Cryptosporangium</taxon>
    </lineage>
</organism>
<keyword evidence="2" id="KW-0378">Hydrolase</keyword>
<dbReference type="InterPro" id="IPR036866">
    <property type="entry name" value="RibonucZ/Hydroxyglut_hydro"/>
</dbReference>
<dbReference type="Proteomes" id="UP000317982">
    <property type="component" value="Unassembled WGS sequence"/>
</dbReference>
<dbReference type="Gene3D" id="3.60.15.10">
    <property type="entry name" value="Ribonuclease Z/Hydroxyacylglutathione hydrolase-like"/>
    <property type="match status" value="1"/>
</dbReference>